<dbReference type="InterPro" id="IPR001387">
    <property type="entry name" value="Cro/C1-type_HTH"/>
</dbReference>
<dbReference type="PROSITE" id="PS50943">
    <property type="entry name" value="HTH_CROC1"/>
    <property type="match status" value="1"/>
</dbReference>
<dbReference type="SUPFAM" id="SSF47413">
    <property type="entry name" value="lambda repressor-like DNA-binding domains"/>
    <property type="match status" value="1"/>
</dbReference>
<dbReference type="SMART" id="SM00530">
    <property type="entry name" value="HTH_XRE"/>
    <property type="match status" value="1"/>
</dbReference>
<dbReference type="EMBL" id="FNUJ01000002">
    <property type="protein sequence ID" value="SEF24761.1"/>
    <property type="molecule type" value="Genomic_DNA"/>
</dbReference>
<dbReference type="STRING" id="218821.SAMN05421837_102853"/>
<organism evidence="2 3">
    <name type="scientific">Amycolatopsis pretoriensis</name>
    <dbReference type="NCBI Taxonomy" id="218821"/>
    <lineage>
        <taxon>Bacteria</taxon>
        <taxon>Bacillati</taxon>
        <taxon>Actinomycetota</taxon>
        <taxon>Actinomycetes</taxon>
        <taxon>Pseudonocardiales</taxon>
        <taxon>Pseudonocardiaceae</taxon>
        <taxon>Amycolatopsis</taxon>
    </lineage>
</organism>
<dbReference type="RefSeq" id="WP_086676972.1">
    <property type="nucleotide sequence ID" value="NZ_FNUJ01000002.1"/>
</dbReference>
<dbReference type="AlphaFoldDB" id="A0A1H5QHA0"/>
<dbReference type="OrthoDB" id="4523834at2"/>
<evidence type="ECO:0000259" key="1">
    <source>
        <dbReference type="PROSITE" id="PS50943"/>
    </source>
</evidence>
<sequence>MPGGRRREELISARKVAGFTQEGLAEVLSVDRSTVARWEAGDYVPLPYLWPKLAGVLGRSRDELQALIGPVAVTPESGLDDEFEPLFAWLDRHAGWPLGKARERVHAIAPASPRNRPHLPRSVIADALAGYYAPTSDYLPYTARCGQIEVSTSVLTRPEWLDLACPLTAAGDQIAFEGGSARLPAAVNEHAAVQRLADAAASGIRIADVPLYRLLDVDPRPEVLRGKVGIASFVEYALGVDLLERELNELLTGGRAARPGSMPLRDRQLPDVAAVLDLRTRLCAGGVLALTAIARPADPLRGDADFVLLVQKRSARVVNTANRLSVIPKSFHGPLADRRADSRIGVTLRRELEEELFGRTDVDRSAGDRRVADPMHPTRLSAPMRWLVEQPGRLRTECTGFGFNLVSGNYEFASLVVIEDEEFWPRFGGDVEANWEAAGLRQYSTLDGDLVSELIGDETWSNEGLFAFLQGLRRLVEIGGDRVKIPAVELCC</sequence>
<dbReference type="Proteomes" id="UP000198878">
    <property type="component" value="Unassembled WGS sequence"/>
</dbReference>
<dbReference type="GO" id="GO:0003677">
    <property type="term" value="F:DNA binding"/>
    <property type="evidence" value="ECO:0007669"/>
    <property type="project" value="UniProtKB-KW"/>
</dbReference>
<dbReference type="CDD" id="cd00093">
    <property type="entry name" value="HTH_XRE"/>
    <property type="match status" value="1"/>
</dbReference>
<dbReference type="Pfam" id="PF01381">
    <property type="entry name" value="HTH_3"/>
    <property type="match status" value="1"/>
</dbReference>
<evidence type="ECO:0000313" key="3">
    <source>
        <dbReference type="Proteomes" id="UP000198878"/>
    </source>
</evidence>
<proteinExistence type="predicted"/>
<name>A0A1H5QHA0_9PSEU</name>
<gene>
    <name evidence="2" type="ORF">SAMN05421837_102853</name>
</gene>
<dbReference type="InterPro" id="IPR010982">
    <property type="entry name" value="Lambda_DNA-bd_dom_sf"/>
</dbReference>
<accession>A0A1H5QHA0</accession>
<dbReference type="Gene3D" id="1.10.260.40">
    <property type="entry name" value="lambda repressor-like DNA-binding domains"/>
    <property type="match status" value="1"/>
</dbReference>
<protein>
    <submittedName>
        <fullName evidence="2">DNA-binding transcriptional regulator, XRE-family HTH domain</fullName>
    </submittedName>
</protein>
<reference evidence="3" key="1">
    <citation type="submission" date="2016-10" db="EMBL/GenBank/DDBJ databases">
        <authorList>
            <person name="Varghese N."/>
            <person name="Submissions S."/>
        </authorList>
    </citation>
    <scope>NUCLEOTIDE SEQUENCE [LARGE SCALE GENOMIC DNA]</scope>
    <source>
        <strain evidence="3">DSM 44654</strain>
    </source>
</reference>
<keyword evidence="2" id="KW-0238">DNA-binding</keyword>
<keyword evidence="3" id="KW-1185">Reference proteome</keyword>
<evidence type="ECO:0000313" key="2">
    <source>
        <dbReference type="EMBL" id="SEF24761.1"/>
    </source>
</evidence>
<feature type="domain" description="HTH cro/C1-type" evidence="1">
    <location>
        <begin position="10"/>
        <end position="64"/>
    </location>
</feature>